<evidence type="ECO:0000259" key="2">
    <source>
        <dbReference type="Pfam" id="PF10021"/>
    </source>
</evidence>
<reference evidence="3" key="1">
    <citation type="submission" date="2021-02" db="EMBL/GenBank/DDBJ databases">
        <authorList>
            <person name="Nowell W R."/>
        </authorList>
    </citation>
    <scope>NUCLEOTIDE SEQUENCE</scope>
</reference>
<feature type="domain" description="Microbial-type PARG catalytic" evidence="2">
    <location>
        <begin position="153"/>
        <end position="221"/>
    </location>
</feature>
<feature type="region of interest" description="Disordered" evidence="1">
    <location>
        <begin position="79"/>
        <end position="132"/>
    </location>
</feature>
<dbReference type="AlphaFoldDB" id="A0A8S2Q1V0"/>
<dbReference type="Gene3D" id="2.120.10.10">
    <property type="match status" value="1"/>
</dbReference>
<dbReference type="CDD" id="cd15482">
    <property type="entry name" value="Sialidase_non-viral"/>
    <property type="match status" value="1"/>
</dbReference>
<dbReference type="SUPFAM" id="SSF50939">
    <property type="entry name" value="Sialidases"/>
    <property type="match status" value="1"/>
</dbReference>
<gene>
    <name evidence="3" type="ORF">SMN809_LOCUS15914</name>
</gene>
<dbReference type="InterPro" id="IPR019261">
    <property type="entry name" value="PARG_cat_microbial"/>
</dbReference>
<organism evidence="3 4">
    <name type="scientific">Rotaria magnacalcarata</name>
    <dbReference type="NCBI Taxonomy" id="392030"/>
    <lineage>
        <taxon>Eukaryota</taxon>
        <taxon>Metazoa</taxon>
        <taxon>Spiralia</taxon>
        <taxon>Gnathifera</taxon>
        <taxon>Rotifera</taxon>
        <taxon>Eurotatoria</taxon>
        <taxon>Bdelloidea</taxon>
        <taxon>Philodinida</taxon>
        <taxon>Philodinidae</taxon>
        <taxon>Rotaria</taxon>
    </lineage>
</organism>
<sequence>VHPDINQSREYMTRFRSHGWEPNELKIYWNLQQLENLCPKDETQIKQVDKRNEEKIDVNNETKLEEKCELNRTQEDFKNLNIQSKTNEESKDEAKFEIEKEVNDPVRDEVKDQSSEENNREKDKTNEEVENENLLLEHDPSDADAAEALRQYPVSKRNNAGKITYINQGIEKAVFDIPENAQIIVLNFANERVAGGGYCRHAWAQEEIILYNSDGYRSLLDLKYGRMSGGYAIPEYGLAYNFHTTKTMSCTHLICIIIYLFTSPHLIESKRISDSSLDLNEIVYHDEPSRIYLGSPSIIRLSSGRLVASHDFFGAGYISQPRNVSIYTSDDNGETWSFISYIKHSYWTTLAVYNGLIYAIGTNSDSNANVIIHRSNDNGSSWIYNGNDDGVILFHGSFATGPTPIVIAEQVMYRAVEQWPAPFQWPKDFQAAIISCNLSKPIESSTADDPIMSPNNWRLTTPLVFNKEWLPKSFPNLTAPGYLEGNIVIVPKSSSNETRVLNIMRFNSIPLSNLAIILELNKTTNTLCFVSITNFPGGMTKFTIRYDPVTEAYFSLVNPVTQNFEPTQRNILSLSYTKDKIHLSNWTIVADRLLYDDTGFTINDSLRYTGFHYVDWQFDEFSSSSSSFNSKASCIEWNCDGGPHIIYAIRTSYRGANSFHNSNRITYKTLKDYREMIK</sequence>
<protein>
    <recommendedName>
        <fullName evidence="2">Microbial-type PARG catalytic domain-containing protein</fullName>
    </recommendedName>
</protein>
<dbReference type="InterPro" id="IPR043472">
    <property type="entry name" value="Macro_dom-like"/>
</dbReference>
<name>A0A8S2Q1V0_9BILA</name>
<evidence type="ECO:0000256" key="1">
    <source>
        <dbReference type="SAM" id="MobiDB-lite"/>
    </source>
</evidence>
<dbReference type="EMBL" id="CAJOBI010006968">
    <property type="protein sequence ID" value="CAF4074055.1"/>
    <property type="molecule type" value="Genomic_DNA"/>
</dbReference>
<feature type="compositionally biased region" description="Basic and acidic residues" evidence="1">
    <location>
        <begin position="86"/>
        <end position="127"/>
    </location>
</feature>
<accession>A0A8S2Q1V0</accession>
<comment type="caution">
    <text evidence="3">The sequence shown here is derived from an EMBL/GenBank/DDBJ whole genome shotgun (WGS) entry which is preliminary data.</text>
</comment>
<dbReference type="InterPro" id="IPR036278">
    <property type="entry name" value="Sialidase_sf"/>
</dbReference>
<dbReference type="Proteomes" id="UP000676336">
    <property type="component" value="Unassembled WGS sequence"/>
</dbReference>
<dbReference type="Gene3D" id="3.40.220.10">
    <property type="entry name" value="Leucine Aminopeptidase, subunit E, domain 1"/>
    <property type="match status" value="1"/>
</dbReference>
<evidence type="ECO:0000313" key="3">
    <source>
        <dbReference type="EMBL" id="CAF4074055.1"/>
    </source>
</evidence>
<proteinExistence type="predicted"/>
<feature type="non-terminal residue" evidence="3">
    <location>
        <position position="1"/>
    </location>
</feature>
<evidence type="ECO:0000313" key="4">
    <source>
        <dbReference type="Proteomes" id="UP000676336"/>
    </source>
</evidence>
<dbReference type="Pfam" id="PF10021">
    <property type="entry name" value="PARG_cat_microb"/>
    <property type="match status" value="1"/>
</dbReference>